<keyword evidence="3" id="KW-0472">Membrane</keyword>
<evidence type="ECO:0000313" key="7">
    <source>
        <dbReference type="EMBL" id="MBW4769634.1"/>
    </source>
</evidence>
<keyword evidence="1" id="KW-1003">Cell membrane</keyword>
<accession>A0ABS6YDJ6</accession>
<evidence type="ECO:0000256" key="3">
    <source>
        <dbReference type="ARBA" id="ARBA00023136"/>
    </source>
</evidence>
<dbReference type="PANTHER" id="PTHR41164">
    <property type="entry name" value="CURLI PRODUCTION ASSEMBLY/TRANSPORT COMPONENT CSGG"/>
    <property type="match status" value="1"/>
</dbReference>
<organism evidence="7 8">
    <name type="scientific">Hoylesella nanceiensis</name>
    <dbReference type="NCBI Taxonomy" id="425941"/>
    <lineage>
        <taxon>Bacteria</taxon>
        <taxon>Pseudomonadati</taxon>
        <taxon>Bacteroidota</taxon>
        <taxon>Bacteroidia</taxon>
        <taxon>Bacteroidales</taxon>
        <taxon>Prevotellaceae</taxon>
        <taxon>Hoylesella</taxon>
    </lineage>
</organism>
<dbReference type="EMBL" id="JAHXCT010000005">
    <property type="protein sequence ID" value="MBW4769634.1"/>
    <property type="molecule type" value="Genomic_DNA"/>
</dbReference>
<gene>
    <name evidence="7" type="ORF">KZO38_07650</name>
</gene>
<evidence type="ECO:0000256" key="5">
    <source>
        <dbReference type="ARBA" id="ARBA00023288"/>
    </source>
</evidence>
<keyword evidence="8" id="KW-1185">Reference proteome</keyword>
<reference evidence="7 8" key="1">
    <citation type="submission" date="2021-07" db="EMBL/GenBank/DDBJ databases">
        <title>Genomic diversity and antimicrobial resistance of Prevotella spp. isolated from chronic lung disease airways.</title>
        <authorList>
            <person name="Webb K.A."/>
            <person name="Olagoke O.S."/>
            <person name="Baird T."/>
            <person name="Neill J."/>
            <person name="Pham A."/>
            <person name="Wells T.J."/>
            <person name="Ramsay K.A."/>
            <person name="Bell S.C."/>
            <person name="Sarovich D.S."/>
            <person name="Price E.P."/>
        </authorList>
    </citation>
    <scope>NUCLEOTIDE SEQUENCE [LARGE SCALE GENOMIC DNA]</scope>
    <source>
        <strain evidence="7 8">SCHI0011.S.12</strain>
    </source>
</reference>
<name>A0ABS6YDJ6_9BACT</name>
<proteinExistence type="predicted"/>
<keyword evidence="2 6" id="KW-0732">Signal</keyword>
<comment type="caution">
    <text evidence="7">The sequence shown here is derived from an EMBL/GenBank/DDBJ whole genome shotgun (WGS) entry which is preliminary data.</text>
</comment>
<evidence type="ECO:0000256" key="6">
    <source>
        <dbReference type="SAM" id="SignalP"/>
    </source>
</evidence>
<evidence type="ECO:0000256" key="4">
    <source>
        <dbReference type="ARBA" id="ARBA00023139"/>
    </source>
</evidence>
<keyword evidence="5" id="KW-0449">Lipoprotein</keyword>
<dbReference type="Proteomes" id="UP000788426">
    <property type="component" value="Unassembled WGS sequence"/>
</dbReference>
<evidence type="ECO:0000313" key="8">
    <source>
        <dbReference type="Proteomes" id="UP000788426"/>
    </source>
</evidence>
<evidence type="ECO:0000256" key="2">
    <source>
        <dbReference type="ARBA" id="ARBA00022729"/>
    </source>
</evidence>
<dbReference type="Pfam" id="PF03783">
    <property type="entry name" value="CsgG"/>
    <property type="match status" value="1"/>
</dbReference>
<evidence type="ECO:0000256" key="1">
    <source>
        <dbReference type="ARBA" id="ARBA00022475"/>
    </source>
</evidence>
<protein>
    <submittedName>
        <fullName evidence="7">CsgG/HfaB family protein</fullName>
    </submittedName>
</protein>
<keyword evidence="4" id="KW-0564">Palmitate</keyword>
<dbReference type="RefSeq" id="WP_219481626.1">
    <property type="nucleotide sequence ID" value="NZ_JAHXCT010000005.1"/>
</dbReference>
<feature type="signal peptide" evidence="6">
    <location>
        <begin position="1"/>
        <end position="20"/>
    </location>
</feature>
<dbReference type="PANTHER" id="PTHR41164:SF1">
    <property type="entry name" value="CURLI PRODUCTION ASSEMBLY_TRANSPORT COMPONENT CSGG"/>
    <property type="match status" value="1"/>
</dbReference>
<feature type="chain" id="PRO_5047330786" evidence="6">
    <location>
        <begin position="21"/>
        <end position="312"/>
    </location>
</feature>
<dbReference type="InterPro" id="IPR005534">
    <property type="entry name" value="Curli_assmbl/transp-comp_CsgG"/>
</dbReference>
<sequence>MKKKLALAMAFLCLSTGVFAQRKVEVVEKVKADTNVPAGKVIKRKVAIGRFSNETQYGKGLFYDKENDPMGKQALDILSSKLATSGKFLLLERGDLNALLEEVKKGDGSANTIGADYLIIGSITEFGRKNVGKQGVFTNTKTQTVDAAVAIRLVDVASGLIVYSDEAKGSAEITSKTTLGVGSNADYDASLSDKAISEAISQLVENIINKCTNKPWRTYFLSYEDDAVLIGGGASQGIVAGDVFAIKMKGKKVKNPQTGVMIELPGKNVGQVKVLSTAGDTPETEYSVVEVSATTPIDASKINDYYIEEIKK</sequence>